<gene>
    <name evidence="3" type="ordered locus">MTH_627</name>
</gene>
<dbReference type="EMBL" id="AE000666">
    <property type="protein sequence ID" value="AAB85133.1"/>
    <property type="molecule type" value="Genomic_DNA"/>
</dbReference>
<dbReference type="KEGG" id="mth:MTH_627"/>
<dbReference type="InParanoid" id="O26724"/>
<keyword evidence="2" id="KW-1133">Transmembrane helix</keyword>
<dbReference type="Proteomes" id="UP000005223">
    <property type="component" value="Chromosome"/>
</dbReference>
<keyword evidence="4" id="KW-1185">Reference proteome</keyword>
<dbReference type="PaxDb" id="187420-MTH_627"/>
<reference evidence="3 4" key="1">
    <citation type="journal article" date="1997" name="J. Bacteriol.">
        <title>Complete genome sequence of Methanobacterium thermoautotrophicum deltaH: functional analysis and comparative genomics.</title>
        <authorList>
            <person name="Smith D.R."/>
            <person name="Doucette-Stamm L.A."/>
            <person name="Deloughery C."/>
            <person name="Lee H.-M."/>
            <person name="Dubois J."/>
            <person name="Aldredge T."/>
            <person name="Bashirzadeh R."/>
            <person name="Blakely D."/>
            <person name="Cook R."/>
            <person name="Gilbert K."/>
            <person name="Harrison D."/>
            <person name="Hoang L."/>
            <person name="Keagle P."/>
            <person name="Lumm W."/>
            <person name="Pothier B."/>
            <person name="Qiu D."/>
            <person name="Spadafora R."/>
            <person name="Vicare R."/>
            <person name="Wang Y."/>
            <person name="Wierzbowski J."/>
            <person name="Gibson R."/>
            <person name="Jiwani N."/>
            <person name="Caruso A."/>
            <person name="Bush D."/>
            <person name="Safer H."/>
            <person name="Patwell D."/>
            <person name="Prabhakar S."/>
            <person name="McDougall S."/>
            <person name="Shimer G."/>
            <person name="Goyal A."/>
            <person name="Pietrovski S."/>
            <person name="Church G.M."/>
            <person name="Daniels C.J."/>
            <person name="Mao J.-i."/>
            <person name="Rice P."/>
            <person name="Nolling J."/>
            <person name="Reeve J.N."/>
        </authorList>
    </citation>
    <scope>NUCLEOTIDE SEQUENCE [LARGE SCALE GENOMIC DNA]</scope>
    <source>
        <strain evidence="4">ATCC 29096 / DSM 1053 / JCM 10044 / NBRC 100330 / Delta H</strain>
    </source>
</reference>
<evidence type="ECO:0000313" key="4">
    <source>
        <dbReference type="Proteomes" id="UP000005223"/>
    </source>
</evidence>
<dbReference type="PIR" id="D69183">
    <property type="entry name" value="D69183"/>
</dbReference>
<sequence>MHFPIKHPKTFIMKGPISLLNLEAVNMNLKLVSLIVVLLIAGAAGVYILNGNGSADGNTSPETLGTNKTETHKPGSARIVATQAGPETAKPGTNITLKCKLRNDGEGPAKNVKVSSQDFERSFSVIGPGEQVEFQVQIYIPTEEEVKKDFGDDATLSNPYFIGGFGVSYTDMTGKHSTNSNSVEIPLKT</sequence>
<dbReference type="HOGENOM" id="CLU_1623466_0_0_2"/>
<name>O26724_METTH</name>
<feature type="compositionally biased region" description="Polar residues" evidence="1">
    <location>
        <begin position="55"/>
        <end position="68"/>
    </location>
</feature>
<accession>O26724</accession>
<organism evidence="3 4">
    <name type="scientific">Methanothermobacter thermautotrophicus (strain ATCC 29096 / DSM 1053 / JCM 10044 / NBRC 100330 / Delta H)</name>
    <name type="common">Methanobacterium thermoautotrophicum</name>
    <dbReference type="NCBI Taxonomy" id="187420"/>
    <lineage>
        <taxon>Archaea</taxon>
        <taxon>Methanobacteriati</taxon>
        <taxon>Methanobacteriota</taxon>
        <taxon>Methanomada group</taxon>
        <taxon>Methanobacteria</taxon>
        <taxon>Methanobacteriales</taxon>
        <taxon>Methanobacteriaceae</taxon>
        <taxon>Methanothermobacter</taxon>
    </lineage>
</organism>
<proteinExistence type="predicted"/>
<evidence type="ECO:0000313" key="3">
    <source>
        <dbReference type="EMBL" id="AAB85133.1"/>
    </source>
</evidence>
<dbReference type="EnsemblBacteria" id="AAB85133">
    <property type="protein sequence ID" value="AAB85133"/>
    <property type="gene ID" value="MTH_627"/>
</dbReference>
<evidence type="ECO:0000256" key="2">
    <source>
        <dbReference type="SAM" id="Phobius"/>
    </source>
</evidence>
<evidence type="ECO:0000256" key="1">
    <source>
        <dbReference type="SAM" id="MobiDB-lite"/>
    </source>
</evidence>
<keyword evidence="2" id="KW-0812">Transmembrane</keyword>
<keyword evidence="2" id="KW-0472">Membrane</keyword>
<evidence type="ECO:0008006" key="5">
    <source>
        <dbReference type="Google" id="ProtNLM"/>
    </source>
</evidence>
<feature type="transmembrane region" description="Helical" evidence="2">
    <location>
        <begin position="31"/>
        <end position="49"/>
    </location>
</feature>
<feature type="region of interest" description="Disordered" evidence="1">
    <location>
        <begin position="55"/>
        <end position="74"/>
    </location>
</feature>
<dbReference type="AlphaFoldDB" id="O26724"/>
<protein>
    <recommendedName>
        <fullName evidence="5">CARDB domain-containing protein</fullName>
    </recommendedName>
</protein>